<name>A0A8D8ZCQ8_9HEMI</name>
<reference evidence="1" key="1">
    <citation type="submission" date="2021-05" db="EMBL/GenBank/DDBJ databases">
        <authorList>
            <person name="Alioto T."/>
            <person name="Alioto T."/>
            <person name="Gomez Garrido J."/>
        </authorList>
    </citation>
    <scope>NUCLEOTIDE SEQUENCE</scope>
</reference>
<organism evidence="1">
    <name type="scientific">Cacopsylla melanoneura</name>
    <dbReference type="NCBI Taxonomy" id="428564"/>
    <lineage>
        <taxon>Eukaryota</taxon>
        <taxon>Metazoa</taxon>
        <taxon>Ecdysozoa</taxon>
        <taxon>Arthropoda</taxon>
        <taxon>Hexapoda</taxon>
        <taxon>Insecta</taxon>
        <taxon>Pterygota</taxon>
        <taxon>Neoptera</taxon>
        <taxon>Paraneoptera</taxon>
        <taxon>Hemiptera</taxon>
        <taxon>Sternorrhyncha</taxon>
        <taxon>Psylloidea</taxon>
        <taxon>Psyllidae</taxon>
        <taxon>Psyllinae</taxon>
        <taxon>Cacopsylla</taxon>
    </lineage>
</organism>
<accession>A0A8D8ZCQ8</accession>
<protein>
    <submittedName>
        <fullName evidence="1">Uncharacterized protein</fullName>
    </submittedName>
</protein>
<evidence type="ECO:0000313" key="1">
    <source>
        <dbReference type="EMBL" id="CAG6745328.1"/>
    </source>
</evidence>
<dbReference type="EMBL" id="HBUF01491296">
    <property type="protein sequence ID" value="CAG6745328.1"/>
    <property type="molecule type" value="Transcribed_RNA"/>
</dbReference>
<proteinExistence type="predicted"/>
<dbReference type="AlphaFoldDB" id="A0A8D8ZCQ8"/>
<sequence>MLPQFHFYLEFFFRKKMLEQTCTYPGQQAITQAPSSFFPSYFSSCVPIGRLLALCKQRPSDLQGIWLESSFLLKFQVLEARYLMLYLTLCYPFLVTCKANSLAQYLKFESGRFMFNTPSRKHLFAAILPLPAIW</sequence>